<evidence type="ECO:0000313" key="2">
    <source>
        <dbReference type="EMBL" id="RUT13724.1"/>
    </source>
</evidence>
<dbReference type="EMBL" id="RSCK01000005">
    <property type="protein sequence ID" value="RUT13724.1"/>
    <property type="molecule type" value="Genomic_DNA"/>
</dbReference>
<evidence type="ECO:0000313" key="3">
    <source>
        <dbReference type="Proteomes" id="UP000282574"/>
    </source>
</evidence>
<feature type="transmembrane region" description="Helical" evidence="1">
    <location>
        <begin position="162"/>
        <end position="178"/>
    </location>
</feature>
<feature type="transmembrane region" description="Helical" evidence="1">
    <location>
        <begin position="137"/>
        <end position="156"/>
    </location>
</feature>
<feature type="transmembrane region" description="Helical" evidence="1">
    <location>
        <begin position="185"/>
        <end position="210"/>
    </location>
</feature>
<protein>
    <recommendedName>
        <fullName evidence="4">Glycosyltransferase RgtA/B/C/D-like domain-containing protein</fullName>
    </recommendedName>
</protein>
<feature type="transmembrane region" description="Helical" evidence="1">
    <location>
        <begin position="380"/>
        <end position="403"/>
    </location>
</feature>
<feature type="transmembrane region" description="Helical" evidence="1">
    <location>
        <begin position="222"/>
        <end position="241"/>
    </location>
</feature>
<evidence type="ECO:0000256" key="1">
    <source>
        <dbReference type="SAM" id="Phobius"/>
    </source>
</evidence>
<feature type="transmembrane region" description="Helical" evidence="1">
    <location>
        <begin position="293"/>
        <end position="310"/>
    </location>
</feature>
<feature type="transmembrane region" description="Helical" evidence="1">
    <location>
        <begin position="103"/>
        <end position="125"/>
    </location>
</feature>
<evidence type="ECO:0008006" key="4">
    <source>
        <dbReference type="Google" id="ProtNLM"/>
    </source>
</evidence>
<feature type="transmembrane region" description="Helical" evidence="1">
    <location>
        <begin position="322"/>
        <end position="338"/>
    </location>
</feature>
<feature type="transmembrane region" description="Helical" evidence="1">
    <location>
        <begin position="350"/>
        <end position="368"/>
    </location>
</feature>
<name>A0AB37UR28_9CYAN</name>
<sequence>MMLNKVIVKRMQIFFAFLFLFAILTKLETNSWNDASRMATIESLVDFHTFSIDRSTYIWTGDKYFYQNHFYSDKPPIMALYSSVFYLFLKSVFNLTIATHQSVTYFLLTVLIMGVMSSLGLVCLYEIFKFFRIDEQWTNIVLLLAGAGTLVLPYSIVFNNHAFSGSLLLFSFYFLLLRRHEVRNAAIAGFFIAFAGSTDITMFALIPLYSILLFNQCHRAKLSFVLACIPMILLYIWLNFYTSGSIIPPAMNAKLWDYPGSYFGAGNLSGLVGHDLQSLAIYAFHMLFGSRGLLSYTPILLFAIYGWSRAIMQPGFKYKKEYLFIAAICLAYVMFYIFRSNNYSGHSYGVRWFASIMLLACVPLTHVLEPIQKSKLLRGIFLAIASVSILISLVGTIAPFGGINVNGYSSFFLNLELWQKQLLWDKVKVIAAAISVYATFAWFWRQFKTNLGRRSPSL</sequence>
<accession>A0AB37UR28</accession>
<keyword evidence="3" id="KW-1185">Reference proteome</keyword>
<keyword evidence="1" id="KW-0472">Membrane</keyword>
<keyword evidence="1" id="KW-1133">Transmembrane helix</keyword>
<dbReference type="RefSeq" id="WP_127022499.1">
    <property type="nucleotide sequence ID" value="NZ_JAVKZF010000001.1"/>
</dbReference>
<keyword evidence="1" id="KW-0812">Transmembrane</keyword>
<dbReference type="AlphaFoldDB" id="A0AB37UR28"/>
<gene>
    <name evidence="2" type="ORF">DSM107010_09990</name>
</gene>
<comment type="caution">
    <text evidence="2">The sequence shown here is derived from an EMBL/GenBank/DDBJ whole genome shotgun (WGS) entry which is preliminary data.</text>
</comment>
<dbReference type="Proteomes" id="UP000282574">
    <property type="component" value="Unassembled WGS sequence"/>
</dbReference>
<feature type="transmembrane region" description="Helical" evidence="1">
    <location>
        <begin position="423"/>
        <end position="444"/>
    </location>
</feature>
<organism evidence="2 3">
    <name type="scientific">Chroococcidiopsis cubana SAG 39.79</name>
    <dbReference type="NCBI Taxonomy" id="388085"/>
    <lineage>
        <taxon>Bacteria</taxon>
        <taxon>Bacillati</taxon>
        <taxon>Cyanobacteriota</taxon>
        <taxon>Cyanophyceae</taxon>
        <taxon>Chroococcidiopsidales</taxon>
        <taxon>Chroococcidiopsidaceae</taxon>
        <taxon>Chroococcidiopsis</taxon>
    </lineage>
</organism>
<reference evidence="2 3" key="1">
    <citation type="journal article" date="2019" name="Genome Biol. Evol.">
        <title>Day and night: Metabolic profiles and evolutionary relationships of six axenic non-marine cyanobacteria.</title>
        <authorList>
            <person name="Will S.E."/>
            <person name="Henke P."/>
            <person name="Boedeker C."/>
            <person name="Huang S."/>
            <person name="Brinkmann H."/>
            <person name="Rohde M."/>
            <person name="Jarek M."/>
            <person name="Friedl T."/>
            <person name="Seufert S."/>
            <person name="Schumacher M."/>
            <person name="Overmann J."/>
            <person name="Neumann-Schaal M."/>
            <person name="Petersen J."/>
        </authorList>
    </citation>
    <scope>NUCLEOTIDE SEQUENCE [LARGE SCALE GENOMIC DNA]</scope>
    <source>
        <strain evidence="2 3">SAG 39.79</strain>
    </source>
</reference>
<proteinExistence type="predicted"/>